<feature type="domain" description="NADP-dependent oxidoreductase" evidence="4">
    <location>
        <begin position="35"/>
        <end position="288"/>
    </location>
</feature>
<dbReference type="PROSITE" id="PS00798">
    <property type="entry name" value="ALDOKETO_REDUCTASE_1"/>
    <property type="match status" value="1"/>
</dbReference>
<protein>
    <recommendedName>
        <fullName evidence="4">NADP-dependent oxidoreductase domain-containing protein</fullName>
    </recommendedName>
</protein>
<dbReference type="SUPFAM" id="SSF51430">
    <property type="entry name" value="NAD(P)-linked oxidoreductase"/>
    <property type="match status" value="1"/>
</dbReference>
<gene>
    <name evidence="5" type="ORF">FGO68_gene6488</name>
</gene>
<sequence>MESKPAITTPVYTLSSGHSMPMIGLGTDGITDPTIIARAVTDLGYRLLDTASRYKNEHVVGQAITLAASQVKREELFVVTKVWIDEVEDVEGACRRSLEKLGLEWVDLYLLHWPVAVRTIMQEDGSEKYEKINLPVHKIWPQLEALVDLGLAKSIGVSNFNVQSLWDLQSYARTPPAANEVEIHPLYNQSPLVAYCLSQHILPVAYSSLARASNAAKKKGTANVLETELIQGLARKYSKIETQIVLNWAVVGRGYAVIPKSATFERQRDNLQGVTDFKMEESEYKRITDELHDGSKICKTYEWLFNYDLWA</sequence>
<feature type="active site" description="Proton donor" evidence="1">
    <location>
        <position position="54"/>
    </location>
</feature>
<feature type="binding site" evidence="2">
    <location>
        <position position="112"/>
    </location>
    <ligand>
        <name>substrate</name>
    </ligand>
</feature>
<proteinExistence type="predicted"/>
<feature type="site" description="Lowers pKa of active site Tyr" evidence="3">
    <location>
        <position position="81"/>
    </location>
</feature>
<dbReference type="Pfam" id="PF00248">
    <property type="entry name" value="Aldo_ket_red"/>
    <property type="match status" value="1"/>
</dbReference>
<dbReference type="PANTHER" id="PTHR11732">
    <property type="entry name" value="ALDO/KETO REDUCTASE"/>
    <property type="match status" value="1"/>
</dbReference>
<dbReference type="InterPro" id="IPR020471">
    <property type="entry name" value="AKR"/>
</dbReference>
<organism evidence="5 6">
    <name type="scientific">Halteria grandinella</name>
    <dbReference type="NCBI Taxonomy" id="5974"/>
    <lineage>
        <taxon>Eukaryota</taxon>
        <taxon>Sar</taxon>
        <taxon>Alveolata</taxon>
        <taxon>Ciliophora</taxon>
        <taxon>Intramacronucleata</taxon>
        <taxon>Spirotrichea</taxon>
        <taxon>Stichotrichia</taxon>
        <taxon>Sporadotrichida</taxon>
        <taxon>Halteriidae</taxon>
        <taxon>Halteria</taxon>
    </lineage>
</organism>
<reference evidence="5" key="1">
    <citation type="submission" date="2019-06" db="EMBL/GenBank/DDBJ databases">
        <authorList>
            <person name="Zheng W."/>
        </authorList>
    </citation>
    <scope>NUCLEOTIDE SEQUENCE</scope>
    <source>
        <strain evidence="5">QDHG01</strain>
    </source>
</reference>
<dbReference type="PIRSF" id="PIRSF000097">
    <property type="entry name" value="AKR"/>
    <property type="match status" value="1"/>
</dbReference>
<dbReference type="PRINTS" id="PR00069">
    <property type="entry name" value="ALDKETRDTASE"/>
</dbReference>
<evidence type="ECO:0000313" key="6">
    <source>
        <dbReference type="Proteomes" id="UP000785679"/>
    </source>
</evidence>
<dbReference type="AlphaFoldDB" id="A0A8J8NKX7"/>
<evidence type="ECO:0000259" key="4">
    <source>
        <dbReference type="Pfam" id="PF00248"/>
    </source>
</evidence>
<evidence type="ECO:0000313" key="5">
    <source>
        <dbReference type="EMBL" id="TNV76708.1"/>
    </source>
</evidence>
<dbReference type="InterPro" id="IPR036812">
    <property type="entry name" value="NAD(P)_OxRdtase_dom_sf"/>
</dbReference>
<dbReference type="InterPro" id="IPR018170">
    <property type="entry name" value="Aldo/ket_reductase_CS"/>
</dbReference>
<evidence type="ECO:0000256" key="1">
    <source>
        <dbReference type="PIRSR" id="PIRSR000097-1"/>
    </source>
</evidence>
<evidence type="ECO:0000256" key="2">
    <source>
        <dbReference type="PIRSR" id="PIRSR000097-2"/>
    </source>
</evidence>
<dbReference type="EMBL" id="RRYP01013092">
    <property type="protein sequence ID" value="TNV76708.1"/>
    <property type="molecule type" value="Genomic_DNA"/>
</dbReference>
<evidence type="ECO:0000256" key="3">
    <source>
        <dbReference type="PIRSR" id="PIRSR000097-3"/>
    </source>
</evidence>
<dbReference type="GO" id="GO:0016491">
    <property type="term" value="F:oxidoreductase activity"/>
    <property type="evidence" value="ECO:0007669"/>
    <property type="project" value="InterPro"/>
</dbReference>
<dbReference type="CDD" id="cd19071">
    <property type="entry name" value="AKR_AKR1-5-like"/>
    <property type="match status" value="1"/>
</dbReference>
<dbReference type="Proteomes" id="UP000785679">
    <property type="component" value="Unassembled WGS sequence"/>
</dbReference>
<dbReference type="PROSITE" id="PS00062">
    <property type="entry name" value="ALDOKETO_REDUCTASE_2"/>
    <property type="match status" value="1"/>
</dbReference>
<dbReference type="InterPro" id="IPR023210">
    <property type="entry name" value="NADP_OxRdtase_dom"/>
</dbReference>
<name>A0A8J8NKX7_HALGN</name>
<keyword evidence="6" id="KW-1185">Reference proteome</keyword>
<comment type="caution">
    <text evidence="5">The sequence shown here is derived from an EMBL/GenBank/DDBJ whole genome shotgun (WGS) entry which is preliminary data.</text>
</comment>
<dbReference type="Gene3D" id="3.20.20.100">
    <property type="entry name" value="NADP-dependent oxidoreductase domain"/>
    <property type="match status" value="1"/>
</dbReference>
<dbReference type="OrthoDB" id="416253at2759"/>
<accession>A0A8J8NKX7</accession>